<protein>
    <submittedName>
        <fullName evidence="1">Uncharacterized protein</fullName>
    </submittedName>
</protein>
<proteinExistence type="predicted"/>
<gene>
    <name evidence="1" type="ORF">CH341_11435</name>
</gene>
<sequence>MSNLTLTINGDLVELTPTLEAGLALSDKYNGLIPVVERLNFGQIEVAIDVLYWALPLSRQERFTTLPGRQVEAAAAKVLGGAFRIAPSSFSITREKAQELSDIVQDLGMTAVVPTLVRFTIALMNGGKVKESIAEAIEPAHV</sequence>
<organism evidence="1 2">
    <name type="scientific">Rhodoplanes roseus</name>
    <dbReference type="NCBI Taxonomy" id="29409"/>
    <lineage>
        <taxon>Bacteria</taxon>
        <taxon>Pseudomonadati</taxon>
        <taxon>Pseudomonadota</taxon>
        <taxon>Alphaproteobacteria</taxon>
        <taxon>Hyphomicrobiales</taxon>
        <taxon>Nitrobacteraceae</taxon>
        <taxon>Rhodoplanes</taxon>
    </lineage>
</organism>
<accession>A0A327L2E1</accession>
<keyword evidence="2" id="KW-1185">Reference proteome</keyword>
<dbReference type="EMBL" id="NPEX01000062">
    <property type="protein sequence ID" value="RAI43983.1"/>
    <property type="molecule type" value="Genomic_DNA"/>
</dbReference>
<evidence type="ECO:0000313" key="1">
    <source>
        <dbReference type="EMBL" id="RAI43983.1"/>
    </source>
</evidence>
<comment type="caution">
    <text evidence="1">The sequence shown here is derived from an EMBL/GenBank/DDBJ whole genome shotgun (WGS) entry which is preliminary data.</text>
</comment>
<dbReference type="AlphaFoldDB" id="A0A327L2E1"/>
<name>A0A327L2E1_9BRAD</name>
<dbReference type="RefSeq" id="WP_111419169.1">
    <property type="nucleotide sequence ID" value="NZ_NPEX01000062.1"/>
</dbReference>
<dbReference type="Proteomes" id="UP000249130">
    <property type="component" value="Unassembled WGS sequence"/>
</dbReference>
<evidence type="ECO:0000313" key="2">
    <source>
        <dbReference type="Proteomes" id="UP000249130"/>
    </source>
</evidence>
<reference evidence="1 2" key="1">
    <citation type="submission" date="2017-07" db="EMBL/GenBank/DDBJ databases">
        <title>Draft Genome Sequences of Select Purple Nonsulfur Bacteria.</title>
        <authorList>
            <person name="Lasarre B."/>
            <person name="Mckinlay J.B."/>
        </authorList>
    </citation>
    <scope>NUCLEOTIDE SEQUENCE [LARGE SCALE GENOMIC DNA]</scope>
    <source>
        <strain evidence="1 2">DSM 5909</strain>
    </source>
</reference>